<sequence length="316" mass="35228">MQPEFIIEGYELAKDRLVSMHVTDESGTIEDVAEICVDYRDDNIKVPKELKIALGYRETGILPIGVYTVNEVTVQSPPKTLTIKAHATNLMISLKEKASREWHQITLGDLVKEIANKHGYGHKVAEEFKDILIPHIDQTEESDINLLTRIAIEREAMAKLAGGYILFIPKGAAKSATGKALGTTTIRPQDTINWKVHFTVRDKYNSVIAKWHSYEKGEQISETVGGGEPSYAIQTIYPNAESAINVAKARFKQLQRNNENLEMTIPGNPELCAEAKLNLVGFNQDIDGEWVIDRAGHILDSRGYQTTVEAARSKVN</sequence>
<dbReference type="EMBL" id="BMAO01037391">
    <property type="protein sequence ID" value="GFR17401.1"/>
    <property type="molecule type" value="Genomic_DNA"/>
</dbReference>
<keyword evidence="1" id="KW-0175">Coiled coil</keyword>
<evidence type="ECO:0000313" key="5">
    <source>
        <dbReference type="EMBL" id="GFR17401.1"/>
    </source>
</evidence>
<evidence type="ECO:0000313" key="6">
    <source>
        <dbReference type="EMBL" id="GFR20649.1"/>
    </source>
</evidence>
<dbReference type="AlphaFoldDB" id="A0A8X6L7I6"/>
<accession>A0A8X6L7I6</accession>
<gene>
    <name evidence="5" type="ORF">TNCT_109761</name>
    <name evidence="2" type="ORF">TNCT_395161</name>
    <name evidence="4" type="ORF">TNCT_490921</name>
    <name evidence="6" type="ORF">TNCT_69971</name>
    <name evidence="3" type="ORF">TNCT_80621</name>
</gene>
<organism evidence="3 7">
    <name type="scientific">Trichonephila clavata</name>
    <name type="common">Joro spider</name>
    <name type="synonym">Nephila clavata</name>
    <dbReference type="NCBI Taxonomy" id="2740835"/>
    <lineage>
        <taxon>Eukaryota</taxon>
        <taxon>Metazoa</taxon>
        <taxon>Ecdysozoa</taxon>
        <taxon>Arthropoda</taxon>
        <taxon>Chelicerata</taxon>
        <taxon>Arachnida</taxon>
        <taxon>Araneae</taxon>
        <taxon>Araneomorphae</taxon>
        <taxon>Entelegynae</taxon>
        <taxon>Araneoidea</taxon>
        <taxon>Nephilidae</taxon>
        <taxon>Trichonephila</taxon>
    </lineage>
</organism>
<dbReference type="SUPFAM" id="SSF69279">
    <property type="entry name" value="Phage tail proteins"/>
    <property type="match status" value="1"/>
</dbReference>
<comment type="caution">
    <text evidence="3">The sequence shown here is derived from an EMBL/GenBank/DDBJ whole genome shotgun (WGS) entry which is preliminary data.</text>
</comment>
<dbReference type="Proteomes" id="UP000887116">
    <property type="component" value="Unassembled WGS sequence"/>
</dbReference>
<feature type="coiled-coil region" evidence="1">
    <location>
        <begin position="237"/>
        <end position="264"/>
    </location>
</feature>
<name>A0A8X6L7I6_TRICU</name>
<proteinExistence type="predicted"/>
<dbReference type="EMBL" id="BMAO01027934">
    <property type="protein sequence ID" value="GFR20649.1"/>
    <property type="molecule type" value="Genomic_DNA"/>
</dbReference>
<dbReference type="EMBL" id="BMAO01025618">
    <property type="protein sequence ID" value="GFR03908.1"/>
    <property type="molecule type" value="Genomic_DNA"/>
</dbReference>
<dbReference type="Pfam" id="PF05954">
    <property type="entry name" value="Phage_GPD"/>
    <property type="match status" value="1"/>
</dbReference>
<reference evidence="3" key="1">
    <citation type="submission" date="2020-07" db="EMBL/GenBank/DDBJ databases">
        <title>Multicomponent nature underlies the extraordinary mechanical properties of spider dragline silk.</title>
        <authorList>
            <person name="Kono N."/>
            <person name="Nakamura H."/>
            <person name="Mori M."/>
            <person name="Yoshida Y."/>
            <person name="Ohtoshi R."/>
            <person name="Malay A.D."/>
            <person name="Moran D.A.P."/>
            <person name="Tomita M."/>
            <person name="Numata K."/>
            <person name="Arakawa K."/>
        </authorList>
    </citation>
    <scope>NUCLEOTIDE SEQUENCE</scope>
</reference>
<dbReference type="OrthoDB" id="8121867at2759"/>
<protein>
    <submittedName>
        <fullName evidence="3">ANK_REP_REGION domain-containing protein</fullName>
    </submittedName>
</protein>
<dbReference type="EMBL" id="BMAO01014952">
    <property type="protein sequence ID" value="GFQ98221.1"/>
    <property type="molecule type" value="Genomic_DNA"/>
</dbReference>
<evidence type="ECO:0000313" key="2">
    <source>
        <dbReference type="EMBL" id="GFQ65502.1"/>
    </source>
</evidence>
<keyword evidence="7" id="KW-1185">Reference proteome</keyword>
<evidence type="ECO:0000313" key="4">
    <source>
        <dbReference type="EMBL" id="GFR03908.1"/>
    </source>
</evidence>
<evidence type="ECO:0000313" key="7">
    <source>
        <dbReference type="Proteomes" id="UP000887116"/>
    </source>
</evidence>
<evidence type="ECO:0000256" key="1">
    <source>
        <dbReference type="SAM" id="Coils"/>
    </source>
</evidence>
<evidence type="ECO:0000313" key="3">
    <source>
        <dbReference type="EMBL" id="GFQ98221.1"/>
    </source>
</evidence>
<dbReference type="EMBL" id="BMAO01010200">
    <property type="protein sequence ID" value="GFQ65502.1"/>
    <property type="molecule type" value="Genomic_DNA"/>
</dbReference>